<dbReference type="VEuPathDB" id="VectorBase:GBRI042465"/>
<accession>A0A1A9X303</accession>
<reference evidence="3" key="1">
    <citation type="submission" date="2014-03" db="EMBL/GenBank/DDBJ databases">
        <authorList>
            <person name="Aksoy S."/>
            <person name="Warren W."/>
            <person name="Wilson R.K."/>
        </authorList>
    </citation>
    <scope>NUCLEOTIDE SEQUENCE [LARGE SCALE GENOMIC DNA]</scope>
    <source>
        <strain evidence="3">IAEA</strain>
    </source>
</reference>
<name>A0A1A9X303_9MUSC</name>
<evidence type="ECO:0000256" key="1">
    <source>
        <dbReference type="SAM" id="MobiDB-lite"/>
    </source>
</evidence>
<dbReference type="GO" id="GO:0004438">
    <property type="term" value="F:phosphatidylinositol-3-phosphate phosphatase activity"/>
    <property type="evidence" value="ECO:0007669"/>
    <property type="project" value="InterPro"/>
</dbReference>
<keyword evidence="3" id="KW-1185">Reference proteome</keyword>
<dbReference type="PANTHER" id="PTHR13524:SF2">
    <property type="entry name" value="MYOTUBULARIN-RELATED PROTEIN 14"/>
    <property type="match status" value="1"/>
</dbReference>
<dbReference type="STRING" id="37001.A0A1A9X303"/>
<dbReference type="InterPro" id="IPR039802">
    <property type="entry name" value="MTMR14"/>
</dbReference>
<protein>
    <submittedName>
        <fullName evidence="2">Uncharacterized protein</fullName>
    </submittedName>
</protein>
<organism evidence="2 3">
    <name type="scientific">Glossina brevipalpis</name>
    <dbReference type="NCBI Taxonomy" id="37001"/>
    <lineage>
        <taxon>Eukaryota</taxon>
        <taxon>Metazoa</taxon>
        <taxon>Ecdysozoa</taxon>
        <taxon>Arthropoda</taxon>
        <taxon>Hexapoda</taxon>
        <taxon>Insecta</taxon>
        <taxon>Pterygota</taxon>
        <taxon>Neoptera</taxon>
        <taxon>Endopterygota</taxon>
        <taxon>Diptera</taxon>
        <taxon>Brachycera</taxon>
        <taxon>Muscomorpha</taxon>
        <taxon>Hippoboscoidea</taxon>
        <taxon>Glossinidae</taxon>
        <taxon>Glossina</taxon>
    </lineage>
</organism>
<feature type="region of interest" description="Disordered" evidence="1">
    <location>
        <begin position="553"/>
        <end position="595"/>
    </location>
</feature>
<dbReference type="EnsemblMetazoa" id="GBRI042465-RA">
    <property type="protein sequence ID" value="GBRI042465-PA"/>
    <property type="gene ID" value="GBRI042465"/>
</dbReference>
<reference evidence="2" key="2">
    <citation type="submission" date="2020-05" db="UniProtKB">
        <authorList>
            <consortium name="EnsemblMetazoa"/>
        </authorList>
    </citation>
    <scope>IDENTIFICATION</scope>
    <source>
        <strain evidence="2">IAEA</strain>
    </source>
</reference>
<dbReference type="PROSITE" id="PS00383">
    <property type="entry name" value="TYR_PHOSPHATASE_1"/>
    <property type="match status" value="1"/>
</dbReference>
<evidence type="ECO:0000313" key="2">
    <source>
        <dbReference type="EnsemblMetazoa" id="GBRI042465-PA"/>
    </source>
</evidence>
<dbReference type="SUPFAM" id="SSF52799">
    <property type="entry name" value="(Phosphotyrosine protein) phosphatases II"/>
    <property type="match status" value="1"/>
</dbReference>
<dbReference type="AlphaFoldDB" id="A0A1A9X303"/>
<dbReference type="InterPro" id="IPR016130">
    <property type="entry name" value="Tyr_Pase_AS"/>
</dbReference>
<feature type="compositionally biased region" description="Polar residues" evidence="1">
    <location>
        <begin position="578"/>
        <end position="595"/>
    </location>
</feature>
<dbReference type="Proteomes" id="UP000091820">
    <property type="component" value="Unassembled WGS sequence"/>
</dbReference>
<evidence type="ECO:0000313" key="3">
    <source>
        <dbReference type="Proteomes" id="UP000091820"/>
    </source>
</evidence>
<dbReference type="PANTHER" id="PTHR13524">
    <property type="entry name" value="MYOTUBULARIN-RELATED"/>
    <property type="match status" value="1"/>
</dbReference>
<sequence>MSTNNEVTQKDLHDLLEIFEKKSYEAGPCEKDSTEYEIMRNCEFLLRQDYTLIVLDNINGSLSACYPSRIYIPECERQDCMTSTILTNNGALTNSSSASTFSTCGHMGSSNNSIHAYVTFAKSLEKCPGQKSLQNQLQQQQQFHHSSQTMGRKSLTAEGCTATANKQNTIYEDLYDASKVRELVTTAKYARCRQRFVVPVIMYRGKYICRSATVSVLPETYGRKVVDCAYDYLSGTYNDRTNNVIDDENNEHGDDMNESSPFSYSEVIKSDVQLLNSLYVTTIVDLMVEKRKVKYFMTVSSSEKADPENHYESFNILSLPYPGCEFFKKFRDNNYVAENLHYNWKQSFNDAIISIPKLGPAMDLDIIWSEYKQWDLVLITQNYLKACLKYIQEENSGLLIHCISGWDRTPLFVSLVRLSLWADNLIHQSLNALQMAYFTLAYDWYLFGHQLPDRLKRGEDIMFFCFHVLKFITDDEFSIIENRKRLKTSSSGSGSSSSVVVIKSDYCEDEPLREDIIINHDQDSNESFSTIPCDIAITENFYTNSSHINQTFANSVTSRSPNPRRSKTSPISVPGASATRQRQESTSSNGSWQVVTDTGSIDSLMNSSNMMHFISQQQQDSNSINSSHSGNSSVCLNGIYNIANTPSNASSSSGGSINGLNFITNSTENSNATLPTKAECTLRKQRLNAVRTAFIQAYGKTIGLKFKEGSSRSISTLMGNLTDQFF</sequence>
<dbReference type="Gene3D" id="3.90.190.10">
    <property type="entry name" value="Protein tyrosine phosphatase superfamily"/>
    <property type="match status" value="1"/>
</dbReference>
<proteinExistence type="predicted"/>
<dbReference type="InterPro" id="IPR029021">
    <property type="entry name" value="Prot-tyrosine_phosphatase-like"/>
</dbReference>